<organism evidence="2 3">
    <name type="scientific">Lysobacter brunescens</name>
    <dbReference type="NCBI Taxonomy" id="262323"/>
    <lineage>
        <taxon>Bacteria</taxon>
        <taxon>Pseudomonadati</taxon>
        <taxon>Pseudomonadota</taxon>
        <taxon>Gammaproteobacteria</taxon>
        <taxon>Lysobacterales</taxon>
        <taxon>Lysobacteraceae</taxon>
        <taxon>Lysobacter</taxon>
    </lineage>
</organism>
<reference evidence="3" key="1">
    <citation type="journal article" date="2019" name="Int. J. Syst. Evol. Microbiol.">
        <title>The Global Catalogue of Microorganisms (GCM) 10K type strain sequencing project: providing services to taxonomists for standard genome sequencing and annotation.</title>
        <authorList>
            <consortium name="The Broad Institute Genomics Platform"/>
            <consortium name="The Broad Institute Genome Sequencing Center for Infectious Disease"/>
            <person name="Wu L."/>
            <person name="Ma J."/>
        </authorList>
    </citation>
    <scope>NUCLEOTIDE SEQUENCE [LARGE SCALE GENOMIC DNA]</scope>
    <source>
        <strain evidence="3">CCUG 55585</strain>
    </source>
</reference>
<evidence type="ECO:0000256" key="1">
    <source>
        <dbReference type="SAM" id="Phobius"/>
    </source>
</evidence>
<dbReference type="RefSeq" id="WP_386825602.1">
    <property type="nucleotide sequence ID" value="NZ_JBHTIF010000004.1"/>
</dbReference>
<evidence type="ECO:0000313" key="2">
    <source>
        <dbReference type="EMBL" id="MFD0727142.1"/>
    </source>
</evidence>
<dbReference type="InterPro" id="IPR016516">
    <property type="entry name" value="UCP07580"/>
</dbReference>
<feature type="transmembrane region" description="Helical" evidence="1">
    <location>
        <begin position="183"/>
        <end position="205"/>
    </location>
</feature>
<dbReference type="Proteomes" id="UP001597110">
    <property type="component" value="Unassembled WGS sequence"/>
</dbReference>
<comment type="caution">
    <text evidence="2">The sequence shown here is derived from an EMBL/GenBank/DDBJ whole genome shotgun (WGS) entry which is preliminary data.</text>
</comment>
<keyword evidence="1" id="KW-0812">Transmembrane</keyword>
<dbReference type="PANTHER" id="PTHR39456">
    <property type="entry name" value="METAL-DEPENDENT HYDROLASE"/>
    <property type="match status" value="1"/>
</dbReference>
<sequence>MSVLMPTRSFRAPLQPDIPRNWLPANPALSALLDMYTVIVPSNEAFYMRTLARCLGRIDDPDLAAAGRAFIHQEAEHGVAHKRFWSVLDAHGYRYRRLERIIDVLTFRLTERIAPLSLRMSMVSCIEHINAFMAHEFLRQGILADAHPEVRAMQEWHFAEEIEHKSVSFDVLRAVSPGYGMRLAGWVPTTVLFYTLMTLGMLFFLAQDGGLWRASTWRGLWRHLGPEHGMARRTLKHLFAYLKPSFHPSQLDDRALAEAVIARYSSPQGGWLAPATRGSGRAPDLAA</sequence>
<proteinExistence type="predicted"/>
<keyword evidence="1" id="KW-1133">Transmembrane helix</keyword>
<gene>
    <name evidence="2" type="ORF">ACFQ0E_16220</name>
</gene>
<keyword evidence="3" id="KW-1185">Reference proteome</keyword>
<keyword evidence="1" id="KW-0472">Membrane</keyword>
<name>A0ABW2YF72_9GAMM</name>
<accession>A0ABW2YF72</accession>
<dbReference type="GO" id="GO:0016787">
    <property type="term" value="F:hydrolase activity"/>
    <property type="evidence" value="ECO:0007669"/>
    <property type="project" value="UniProtKB-KW"/>
</dbReference>
<dbReference type="Pfam" id="PF10118">
    <property type="entry name" value="Metal_hydrol"/>
    <property type="match status" value="1"/>
</dbReference>
<protein>
    <submittedName>
        <fullName evidence="2">Metal-dependent hydrolase</fullName>
    </submittedName>
</protein>
<keyword evidence="2" id="KW-0378">Hydrolase</keyword>
<dbReference type="PIRSF" id="PIRSF007580">
    <property type="entry name" value="UCP07580"/>
    <property type="match status" value="1"/>
</dbReference>
<evidence type="ECO:0000313" key="3">
    <source>
        <dbReference type="Proteomes" id="UP001597110"/>
    </source>
</evidence>
<dbReference type="PANTHER" id="PTHR39456:SF1">
    <property type="entry name" value="METAL-DEPENDENT HYDROLASE"/>
    <property type="match status" value="1"/>
</dbReference>
<dbReference type="EMBL" id="JBHTIF010000004">
    <property type="protein sequence ID" value="MFD0727142.1"/>
    <property type="molecule type" value="Genomic_DNA"/>
</dbReference>